<dbReference type="SUPFAM" id="SSF52540">
    <property type="entry name" value="P-loop containing nucleoside triphosphate hydrolases"/>
    <property type="match status" value="1"/>
</dbReference>
<dbReference type="AlphaFoldDB" id="A0A518I5U7"/>
<gene>
    <name evidence="2" type="ORF">Enr17x_04370</name>
</gene>
<organism evidence="2 3">
    <name type="scientific">Gimesia fumaroli</name>
    <dbReference type="NCBI Taxonomy" id="2527976"/>
    <lineage>
        <taxon>Bacteria</taxon>
        <taxon>Pseudomonadati</taxon>
        <taxon>Planctomycetota</taxon>
        <taxon>Planctomycetia</taxon>
        <taxon>Planctomycetales</taxon>
        <taxon>Planctomycetaceae</taxon>
        <taxon>Gimesia</taxon>
    </lineage>
</organism>
<evidence type="ECO:0000313" key="2">
    <source>
        <dbReference type="EMBL" id="QDV48425.1"/>
    </source>
</evidence>
<dbReference type="EMBL" id="CP037452">
    <property type="protein sequence ID" value="QDV48425.1"/>
    <property type="molecule type" value="Genomic_DNA"/>
</dbReference>
<dbReference type="Gene3D" id="3.40.50.300">
    <property type="entry name" value="P-loop containing nucleotide triphosphate hydrolases"/>
    <property type="match status" value="1"/>
</dbReference>
<evidence type="ECO:0000256" key="1">
    <source>
        <dbReference type="SAM" id="MobiDB-lite"/>
    </source>
</evidence>
<feature type="compositionally biased region" description="Low complexity" evidence="1">
    <location>
        <begin position="426"/>
        <end position="451"/>
    </location>
</feature>
<evidence type="ECO:0000313" key="3">
    <source>
        <dbReference type="Proteomes" id="UP000318313"/>
    </source>
</evidence>
<dbReference type="RefSeq" id="WP_145305573.1">
    <property type="nucleotide sequence ID" value="NZ_CP037452.1"/>
</dbReference>
<dbReference type="Proteomes" id="UP000318313">
    <property type="component" value="Chromosome"/>
</dbReference>
<feature type="compositionally biased region" description="Low complexity" evidence="1">
    <location>
        <begin position="484"/>
        <end position="504"/>
    </location>
</feature>
<feature type="region of interest" description="Disordered" evidence="1">
    <location>
        <begin position="402"/>
        <end position="507"/>
    </location>
</feature>
<feature type="compositionally biased region" description="Polar residues" evidence="1">
    <location>
        <begin position="416"/>
        <end position="425"/>
    </location>
</feature>
<feature type="compositionally biased region" description="Polar residues" evidence="1">
    <location>
        <begin position="452"/>
        <end position="477"/>
    </location>
</feature>
<keyword evidence="3" id="KW-1185">Reference proteome</keyword>
<dbReference type="OrthoDB" id="3258326at2"/>
<protein>
    <submittedName>
        <fullName evidence="2">AAA-like domain protein</fullName>
    </submittedName>
</protein>
<name>A0A518I5U7_9PLAN</name>
<proteinExistence type="predicted"/>
<sequence>MNGLSRTIKPNRLSRTRRHSFFSAKQLFAESQAGIFISGDSGFGKSNAMKVLMQLLAILGYGFLFISPHGSDPRDILSWCMAQKASIRNRVVYIDPAETSRTTCINPLAVEPTRDPIQYRARLVSKIGHVCRILLSAWGEEDFDSRPRLFTWTMRILKTLAELGLPLADAKHFLDVGSDIYNALVQAVPDVMARHFFENLAAGRPQEIREEIESTRNRILGFFSNPIIEAMLSRTSGVLDFGQLRRKNAIVIVNLRQGGVLREEDQQILANLFLAELLHDVFNSDTPTPYFAFLDELPVFARGSGPELTAAAGQIRKFLLRLVCATQGANPFPDRMDDRLLNALIGQCGLHFLFRHKHPYDAKFFGEIIGFPTYDPQRVKHQTVQSQQYQAGHDLVTLMDFSESESETRGTGGSESNGITESEQWSDTQSHSVGSSTSRSESSSQTTGTSQNPYDIQLQQIRQAVSDTRSSTTGQSENRTDGRSSTTGGSQGHSHQTSQSWSQSVGKTTGRTFKQSLVPRLLWRDVVTGVTFYSPQEHQMMNAARLASLQIGEAIVYGPGKPMQIHFPLAQNPARWSPRFVARRMEHYLELLAQVFPSPQQVLAERQQELEAIIHNLGLALPEQDAGDDPFPS</sequence>
<reference evidence="2 3" key="1">
    <citation type="submission" date="2019-03" db="EMBL/GenBank/DDBJ databases">
        <title>Deep-cultivation of Planctomycetes and their phenomic and genomic characterization uncovers novel biology.</title>
        <authorList>
            <person name="Wiegand S."/>
            <person name="Jogler M."/>
            <person name="Boedeker C."/>
            <person name="Pinto D."/>
            <person name="Vollmers J."/>
            <person name="Rivas-Marin E."/>
            <person name="Kohn T."/>
            <person name="Peeters S.H."/>
            <person name="Heuer A."/>
            <person name="Rast P."/>
            <person name="Oberbeckmann S."/>
            <person name="Bunk B."/>
            <person name="Jeske O."/>
            <person name="Meyerdierks A."/>
            <person name="Storesund J.E."/>
            <person name="Kallscheuer N."/>
            <person name="Luecker S."/>
            <person name="Lage O.M."/>
            <person name="Pohl T."/>
            <person name="Merkel B.J."/>
            <person name="Hornburger P."/>
            <person name="Mueller R.-W."/>
            <person name="Bruemmer F."/>
            <person name="Labrenz M."/>
            <person name="Spormann A.M."/>
            <person name="Op den Camp H."/>
            <person name="Overmann J."/>
            <person name="Amann R."/>
            <person name="Jetten M.S.M."/>
            <person name="Mascher T."/>
            <person name="Medema M.H."/>
            <person name="Devos D.P."/>
            <person name="Kaster A.-K."/>
            <person name="Ovreas L."/>
            <person name="Rohde M."/>
            <person name="Galperin M.Y."/>
            <person name="Jogler C."/>
        </authorList>
    </citation>
    <scope>NUCLEOTIDE SEQUENCE [LARGE SCALE GENOMIC DNA]</scope>
    <source>
        <strain evidence="2 3">Enr17</strain>
    </source>
</reference>
<dbReference type="KEGG" id="gfm:Enr17x_04370"/>
<accession>A0A518I5U7</accession>
<dbReference type="InterPro" id="IPR027417">
    <property type="entry name" value="P-loop_NTPase"/>
</dbReference>